<dbReference type="PROSITE" id="PS51782">
    <property type="entry name" value="LYSM"/>
    <property type="match status" value="1"/>
</dbReference>
<evidence type="ECO:0000313" key="4">
    <source>
        <dbReference type="EMBL" id="KRO63056.1"/>
    </source>
</evidence>
<dbReference type="PANTHER" id="PTHR43019:SF23">
    <property type="entry name" value="PROTEASE DO-LIKE 5, CHLOROPLASTIC"/>
    <property type="match status" value="1"/>
</dbReference>
<dbReference type="InterPro" id="IPR001940">
    <property type="entry name" value="Peptidase_S1C"/>
</dbReference>
<dbReference type="GO" id="GO:0006508">
    <property type="term" value="P:proteolysis"/>
    <property type="evidence" value="ECO:0007669"/>
    <property type="project" value="InterPro"/>
</dbReference>
<dbReference type="GO" id="GO:0004252">
    <property type="term" value="F:serine-type endopeptidase activity"/>
    <property type="evidence" value="ECO:0007669"/>
    <property type="project" value="InterPro"/>
</dbReference>
<dbReference type="InterPro" id="IPR018392">
    <property type="entry name" value="LysM"/>
</dbReference>
<feature type="signal peptide" evidence="2">
    <location>
        <begin position="1"/>
        <end position="17"/>
    </location>
</feature>
<keyword evidence="2" id="KW-0732">Signal</keyword>
<dbReference type="Gene3D" id="2.40.10.120">
    <property type="match status" value="1"/>
</dbReference>
<dbReference type="Pfam" id="PF13365">
    <property type="entry name" value="Trypsin_2"/>
    <property type="match status" value="1"/>
</dbReference>
<name>A0A0R2RQC3_9BACT</name>
<dbReference type="PANTHER" id="PTHR43019">
    <property type="entry name" value="SERINE ENDOPROTEASE DEGS"/>
    <property type="match status" value="1"/>
</dbReference>
<evidence type="ECO:0000256" key="2">
    <source>
        <dbReference type="SAM" id="SignalP"/>
    </source>
</evidence>
<proteinExistence type="predicted"/>
<dbReference type="Gene3D" id="3.10.350.10">
    <property type="entry name" value="LysM domain"/>
    <property type="match status" value="1"/>
</dbReference>
<dbReference type="EMBL" id="LIBO01000010">
    <property type="protein sequence ID" value="KRO63056.1"/>
    <property type="molecule type" value="Genomic_DNA"/>
</dbReference>
<dbReference type="InterPro" id="IPR036779">
    <property type="entry name" value="LysM_dom_sf"/>
</dbReference>
<reference evidence="4 5" key="1">
    <citation type="submission" date="2015-10" db="EMBL/GenBank/DDBJ databases">
        <title>Metagenome-Assembled Genomes uncover a global brackish microbiome.</title>
        <authorList>
            <person name="Hugerth L.W."/>
            <person name="Larsson J."/>
            <person name="Alneberg J."/>
            <person name="Lindh M.V."/>
            <person name="Legrand C."/>
            <person name="Pinhassi J."/>
            <person name="Andersson A.F."/>
        </authorList>
    </citation>
    <scope>NUCLEOTIDE SEQUENCE [LARGE SCALE GENOMIC DNA]</scope>
    <source>
        <strain evidence="4">BACL18 MAG-120507-bin52</strain>
    </source>
</reference>
<evidence type="ECO:0000313" key="5">
    <source>
        <dbReference type="Proteomes" id="UP000051269"/>
    </source>
</evidence>
<organism evidence="4 5">
    <name type="scientific">Verrucomicrobia subdivision 6 bacterium BACL9 MAG-120507-bin52</name>
    <dbReference type="NCBI Taxonomy" id="1655590"/>
    <lineage>
        <taxon>Bacteria</taxon>
        <taxon>Pseudomonadati</taxon>
        <taxon>Verrucomicrobiota</taxon>
        <taxon>Verrucomicrobiia</taxon>
        <taxon>Verrucomicrobiales</taxon>
        <taxon>Verrucomicrobia subdivision 6</taxon>
    </lineage>
</organism>
<feature type="chain" id="PRO_5006422901" description="LysM domain-containing protein" evidence="2">
    <location>
        <begin position="18"/>
        <end position="282"/>
    </location>
</feature>
<dbReference type="InterPro" id="IPR009003">
    <property type="entry name" value="Peptidase_S1_PA"/>
</dbReference>
<feature type="domain" description="LysM" evidence="3">
    <location>
        <begin position="228"/>
        <end position="277"/>
    </location>
</feature>
<dbReference type="AlphaFoldDB" id="A0A0R2RQC3"/>
<dbReference type="Pfam" id="PF01476">
    <property type="entry name" value="LysM"/>
    <property type="match status" value="1"/>
</dbReference>
<dbReference type="SMART" id="SM00257">
    <property type="entry name" value="LysM"/>
    <property type="match status" value="1"/>
</dbReference>
<evidence type="ECO:0000259" key="3">
    <source>
        <dbReference type="PROSITE" id="PS51782"/>
    </source>
</evidence>
<accession>A0A0R2RQC3</accession>
<evidence type="ECO:0000256" key="1">
    <source>
        <dbReference type="SAM" id="MobiDB-lite"/>
    </source>
</evidence>
<dbReference type="PRINTS" id="PR00834">
    <property type="entry name" value="PROTEASES2C"/>
</dbReference>
<dbReference type="SUPFAM" id="SSF54106">
    <property type="entry name" value="LysM domain"/>
    <property type="match status" value="1"/>
</dbReference>
<sequence>MRVALFILLLVAPTVWAQNDAPDLRALAKKTRPAVYLLVLQDEDGKTIAAGTGFLISGEGLLVTNQHVIAEAHTIIAKAENGGLFPIRRVVASDSRNDLALLQLEGKDLPFLSLAPDFSAEVGTRVAIIGSPLGLEGTLTEGIVSARRRLPKENRDVLQISAPISKGSSGSPVLDSQGRVIGVASFLLQDGQSLNFASPSEKLRRLLNANSLTPNSPLPTQTQSAQNTTYTVKSGDTLAQISRTLKKRGVSASVDEIRALNRLATNSLIKPGQVLQIPQGRP</sequence>
<gene>
    <name evidence="4" type="ORF">ABR82_01290</name>
</gene>
<dbReference type="Proteomes" id="UP000051269">
    <property type="component" value="Unassembled WGS sequence"/>
</dbReference>
<protein>
    <recommendedName>
        <fullName evidence="3">LysM domain-containing protein</fullName>
    </recommendedName>
</protein>
<comment type="caution">
    <text evidence="4">The sequence shown here is derived from an EMBL/GenBank/DDBJ whole genome shotgun (WGS) entry which is preliminary data.</text>
</comment>
<feature type="region of interest" description="Disordered" evidence="1">
    <location>
        <begin position="210"/>
        <end position="231"/>
    </location>
</feature>
<dbReference type="SUPFAM" id="SSF50494">
    <property type="entry name" value="Trypsin-like serine proteases"/>
    <property type="match status" value="1"/>
</dbReference>
<dbReference type="CDD" id="cd00118">
    <property type="entry name" value="LysM"/>
    <property type="match status" value="1"/>
</dbReference>